<comment type="caution">
    <text evidence="8">The sequence shown here is derived from an EMBL/GenBank/DDBJ whole genome shotgun (WGS) entry which is preliminary data.</text>
</comment>
<evidence type="ECO:0000256" key="3">
    <source>
        <dbReference type="ARBA" id="ARBA00022617"/>
    </source>
</evidence>
<keyword evidence="3" id="KW-0349">Heme</keyword>
<accession>A0A7J7F7X9</accession>
<dbReference type="GO" id="GO:0006805">
    <property type="term" value="P:xenobiotic metabolic process"/>
    <property type="evidence" value="ECO:0007669"/>
    <property type="project" value="TreeGrafter"/>
</dbReference>
<dbReference type="PANTHER" id="PTHR24300">
    <property type="entry name" value="CYTOCHROME P450 508A4-RELATED"/>
    <property type="match status" value="1"/>
</dbReference>
<dbReference type="Pfam" id="PF00067">
    <property type="entry name" value="p450"/>
    <property type="match status" value="2"/>
</dbReference>
<keyword evidence="7" id="KW-0732">Signal</keyword>
<keyword evidence="4" id="KW-0479">Metal-binding</keyword>
<evidence type="ECO:0000256" key="1">
    <source>
        <dbReference type="ARBA" id="ARBA00001971"/>
    </source>
</evidence>
<feature type="compositionally biased region" description="Polar residues" evidence="6">
    <location>
        <begin position="445"/>
        <end position="454"/>
    </location>
</feature>
<dbReference type="InterPro" id="IPR002401">
    <property type="entry name" value="Cyt_P450_E_grp-I"/>
</dbReference>
<dbReference type="GO" id="GO:0019373">
    <property type="term" value="P:epoxygenase P450 pathway"/>
    <property type="evidence" value="ECO:0007669"/>
    <property type="project" value="TreeGrafter"/>
</dbReference>
<name>A0A7J7F7X9_DICBM</name>
<dbReference type="GO" id="GO:0005506">
    <property type="term" value="F:iron ion binding"/>
    <property type="evidence" value="ECO:0007669"/>
    <property type="project" value="InterPro"/>
</dbReference>
<dbReference type="Gene3D" id="1.10.630.10">
    <property type="entry name" value="Cytochrome P450"/>
    <property type="match status" value="1"/>
</dbReference>
<feature type="chain" id="PRO_5029806941" description="Cytochrome P450" evidence="7">
    <location>
        <begin position="21"/>
        <end position="454"/>
    </location>
</feature>
<evidence type="ECO:0000256" key="6">
    <source>
        <dbReference type="SAM" id="MobiDB-lite"/>
    </source>
</evidence>
<dbReference type="PANTHER" id="PTHR24300:SF339">
    <property type="entry name" value="CYTOCHROME P450 FAMILY 2 SUBFAMILY B MEMBER 39"/>
    <property type="match status" value="1"/>
</dbReference>
<proteinExistence type="inferred from homology"/>
<reference evidence="8 9" key="1">
    <citation type="journal article" date="2020" name="Mol. Biol. Evol.">
        <title>Interspecific Gene Flow and the Evolution of Specialization in Black and White Rhinoceros.</title>
        <authorList>
            <person name="Moodley Y."/>
            <person name="Westbury M.V."/>
            <person name="Russo I.M."/>
            <person name="Gopalakrishnan S."/>
            <person name="Rakotoarivelo A."/>
            <person name="Olsen R.A."/>
            <person name="Prost S."/>
            <person name="Tunstall T."/>
            <person name="Ryder O.A."/>
            <person name="Dalen L."/>
            <person name="Bruford M.W."/>
        </authorList>
    </citation>
    <scope>NUCLEOTIDE SEQUENCE [LARGE SCALE GENOMIC DNA]</scope>
    <source>
        <strain evidence="8">SBR-YM</strain>
        <tissue evidence="8">Skin</tissue>
    </source>
</reference>
<feature type="signal peptide" evidence="7">
    <location>
        <begin position="1"/>
        <end position="20"/>
    </location>
</feature>
<dbReference type="EMBL" id="JACDTQ010001059">
    <property type="protein sequence ID" value="KAF5924140.1"/>
    <property type="molecule type" value="Genomic_DNA"/>
</dbReference>
<evidence type="ECO:0000256" key="4">
    <source>
        <dbReference type="ARBA" id="ARBA00022723"/>
    </source>
</evidence>
<protein>
    <recommendedName>
        <fullName evidence="10">Cytochrome P450</fullName>
    </recommendedName>
</protein>
<evidence type="ECO:0000256" key="7">
    <source>
        <dbReference type="SAM" id="SignalP"/>
    </source>
</evidence>
<comment type="cofactor">
    <cofactor evidence="1">
        <name>heme</name>
        <dbReference type="ChEBI" id="CHEBI:30413"/>
    </cofactor>
</comment>
<dbReference type="PRINTS" id="PR00463">
    <property type="entry name" value="EP450I"/>
</dbReference>
<organism evidence="8 9">
    <name type="scientific">Diceros bicornis minor</name>
    <name type="common">South-central black rhinoceros</name>
    <dbReference type="NCBI Taxonomy" id="77932"/>
    <lineage>
        <taxon>Eukaryota</taxon>
        <taxon>Metazoa</taxon>
        <taxon>Chordata</taxon>
        <taxon>Craniata</taxon>
        <taxon>Vertebrata</taxon>
        <taxon>Euteleostomi</taxon>
        <taxon>Mammalia</taxon>
        <taxon>Eutheria</taxon>
        <taxon>Laurasiatheria</taxon>
        <taxon>Perissodactyla</taxon>
        <taxon>Rhinocerotidae</taxon>
        <taxon>Diceros</taxon>
    </lineage>
</organism>
<evidence type="ECO:0000313" key="9">
    <source>
        <dbReference type="Proteomes" id="UP000551758"/>
    </source>
</evidence>
<keyword evidence="9" id="KW-1185">Reference proteome</keyword>
<gene>
    <name evidence="8" type="ORF">HPG69_018074</name>
</gene>
<dbReference type="InterPro" id="IPR001128">
    <property type="entry name" value="Cyt_P450"/>
</dbReference>
<sequence>MALSAILLLIILVGLFPLWGQPPSQGRVLPVPWPLPFLGTILQLDHRAFSTITLCGYEAVREALVDQPEAFSCQGQIVILDSIFQGTDTMRDFGMGKRSMWGQIKQEAQGLVEELRNSQGTYLDPTFLFNTITANIINSIIFDERFNYQDPRFLFFFLTFYETFKNSKIVTKNIERHWEMLDPSAPKDFIDSFLPCMDKASSDLDWGLVGKRSEFHHKNLVHTVLSLFFAGVETSSTTLCYKFLLLLKNPDVLSHCYGHSLRTTLPPSSFLEKVQTDLHRMMGQHLLPAFEGPAKMPYTDAVIIEVQRFIIKDTQFPGYHLPKVRPAGPQNLGWKVLSACSLMLHVSDGEGNFRKQEAFIPFSMDKLKTYLAGGELGLLELFLFLTSMLPNFLGSPKAPEDINLTLRKNMLAKLPSVFQLCFLPHWGRREGMQSPSEALHPAPTSAHNESVEAS</sequence>
<dbReference type="Proteomes" id="UP000551758">
    <property type="component" value="Unassembled WGS sequence"/>
</dbReference>
<evidence type="ECO:0000256" key="5">
    <source>
        <dbReference type="ARBA" id="ARBA00023004"/>
    </source>
</evidence>
<dbReference type="AlphaFoldDB" id="A0A7J7F7X9"/>
<keyword evidence="5" id="KW-0408">Iron</keyword>
<dbReference type="GO" id="GO:0005737">
    <property type="term" value="C:cytoplasm"/>
    <property type="evidence" value="ECO:0007669"/>
    <property type="project" value="TreeGrafter"/>
</dbReference>
<evidence type="ECO:0008006" key="10">
    <source>
        <dbReference type="Google" id="ProtNLM"/>
    </source>
</evidence>
<dbReference type="GO" id="GO:0008392">
    <property type="term" value="F:arachidonate epoxygenase activity"/>
    <property type="evidence" value="ECO:0007669"/>
    <property type="project" value="TreeGrafter"/>
</dbReference>
<dbReference type="SUPFAM" id="SSF48264">
    <property type="entry name" value="Cytochrome P450"/>
    <property type="match status" value="1"/>
</dbReference>
<evidence type="ECO:0000313" key="8">
    <source>
        <dbReference type="EMBL" id="KAF5924140.1"/>
    </source>
</evidence>
<evidence type="ECO:0000256" key="2">
    <source>
        <dbReference type="ARBA" id="ARBA00010617"/>
    </source>
</evidence>
<dbReference type="GO" id="GO:0016712">
    <property type="term" value="F:oxidoreductase activity, acting on paired donors, with incorporation or reduction of molecular oxygen, reduced flavin or flavoprotein as one donor, and incorporation of one atom of oxygen"/>
    <property type="evidence" value="ECO:0007669"/>
    <property type="project" value="TreeGrafter"/>
</dbReference>
<comment type="similarity">
    <text evidence="2">Belongs to the cytochrome P450 family.</text>
</comment>
<dbReference type="GO" id="GO:0020037">
    <property type="term" value="F:heme binding"/>
    <property type="evidence" value="ECO:0007669"/>
    <property type="project" value="InterPro"/>
</dbReference>
<feature type="region of interest" description="Disordered" evidence="6">
    <location>
        <begin position="433"/>
        <end position="454"/>
    </location>
</feature>
<dbReference type="InterPro" id="IPR050182">
    <property type="entry name" value="Cytochrome_P450_fam2"/>
</dbReference>
<dbReference type="InterPro" id="IPR036396">
    <property type="entry name" value="Cyt_P450_sf"/>
</dbReference>